<evidence type="ECO:0000313" key="1">
    <source>
        <dbReference type="EMBL" id="PKA62998.1"/>
    </source>
</evidence>
<evidence type="ECO:0000313" key="2">
    <source>
        <dbReference type="Proteomes" id="UP000236161"/>
    </source>
</evidence>
<reference evidence="1 2" key="1">
    <citation type="journal article" date="2017" name="Nature">
        <title>The Apostasia genome and the evolution of orchids.</title>
        <authorList>
            <person name="Zhang G.Q."/>
            <person name="Liu K.W."/>
            <person name="Li Z."/>
            <person name="Lohaus R."/>
            <person name="Hsiao Y.Y."/>
            <person name="Niu S.C."/>
            <person name="Wang J.Y."/>
            <person name="Lin Y.C."/>
            <person name="Xu Q."/>
            <person name="Chen L.J."/>
            <person name="Yoshida K."/>
            <person name="Fujiwara S."/>
            <person name="Wang Z.W."/>
            <person name="Zhang Y.Q."/>
            <person name="Mitsuda N."/>
            <person name="Wang M."/>
            <person name="Liu G.H."/>
            <person name="Pecoraro L."/>
            <person name="Huang H.X."/>
            <person name="Xiao X.J."/>
            <person name="Lin M."/>
            <person name="Wu X.Y."/>
            <person name="Wu W.L."/>
            <person name="Chen Y.Y."/>
            <person name="Chang S.B."/>
            <person name="Sakamoto S."/>
            <person name="Ohme-Takagi M."/>
            <person name="Yagi M."/>
            <person name="Zeng S.J."/>
            <person name="Shen C.Y."/>
            <person name="Yeh C.M."/>
            <person name="Luo Y.B."/>
            <person name="Tsai W.C."/>
            <person name="Van de Peer Y."/>
            <person name="Liu Z.J."/>
        </authorList>
    </citation>
    <scope>NUCLEOTIDE SEQUENCE [LARGE SCALE GENOMIC DNA]</scope>
    <source>
        <strain evidence="2">cv. Shenzhen</strain>
        <tissue evidence="1">Stem</tissue>
    </source>
</reference>
<keyword evidence="2" id="KW-1185">Reference proteome</keyword>
<proteinExistence type="predicted"/>
<gene>
    <name evidence="1" type="ORF">AXF42_Ash007794</name>
</gene>
<accession>A0A2I0B5C8</accession>
<sequence length="71" mass="8589">MEAQEENQFRAYRETYQDLRWFREMIPYVHRTINGKISLNRKKVAFKACTMLLERERGRKPAPQLGPGYNR</sequence>
<name>A0A2I0B5C8_9ASPA</name>
<dbReference type="AlphaFoldDB" id="A0A2I0B5C8"/>
<protein>
    <submittedName>
        <fullName evidence="1">Uncharacterized protein</fullName>
    </submittedName>
</protein>
<dbReference type="EMBL" id="KZ451911">
    <property type="protein sequence ID" value="PKA62998.1"/>
    <property type="molecule type" value="Genomic_DNA"/>
</dbReference>
<organism evidence="1 2">
    <name type="scientific">Apostasia shenzhenica</name>
    <dbReference type="NCBI Taxonomy" id="1088818"/>
    <lineage>
        <taxon>Eukaryota</taxon>
        <taxon>Viridiplantae</taxon>
        <taxon>Streptophyta</taxon>
        <taxon>Embryophyta</taxon>
        <taxon>Tracheophyta</taxon>
        <taxon>Spermatophyta</taxon>
        <taxon>Magnoliopsida</taxon>
        <taxon>Liliopsida</taxon>
        <taxon>Asparagales</taxon>
        <taxon>Orchidaceae</taxon>
        <taxon>Apostasioideae</taxon>
        <taxon>Apostasia</taxon>
    </lineage>
</organism>
<dbReference type="Proteomes" id="UP000236161">
    <property type="component" value="Unassembled WGS sequence"/>
</dbReference>